<dbReference type="InterPro" id="IPR050194">
    <property type="entry name" value="Glycosyltransferase_grp1"/>
</dbReference>
<reference evidence="4 5" key="1">
    <citation type="submission" date="2022-11" db="EMBL/GenBank/DDBJ databases">
        <title>Genome Sequencing of Nocardia sp. ON39_IFM12276 and assembly.</title>
        <authorList>
            <person name="Shimojima M."/>
            <person name="Toyokawa M."/>
            <person name="Uesaka K."/>
        </authorList>
    </citation>
    <scope>NUCLEOTIDE SEQUENCE [LARGE SCALE GENOMIC DNA]</scope>
    <source>
        <strain evidence="4 5">IFM 12276</strain>
    </source>
</reference>
<keyword evidence="5" id="KW-1185">Reference proteome</keyword>
<evidence type="ECO:0000259" key="3">
    <source>
        <dbReference type="Pfam" id="PF13439"/>
    </source>
</evidence>
<dbReference type="RefSeq" id="WP_281880589.1">
    <property type="nucleotide sequence ID" value="NZ_AP026978.1"/>
</dbReference>
<dbReference type="PANTHER" id="PTHR45947:SF3">
    <property type="entry name" value="SULFOQUINOVOSYL TRANSFERASE SQD2"/>
    <property type="match status" value="1"/>
</dbReference>
<dbReference type="InterPro" id="IPR028098">
    <property type="entry name" value="Glyco_trans_4-like_N"/>
</dbReference>
<proteinExistence type="predicted"/>
<keyword evidence="2 4" id="KW-0808">Transferase</keyword>
<keyword evidence="1" id="KW-0328">Glycosyltransferase</keyword>
<name>A0ABN6U570_9NOCA</name>
<evidence type="ECO:0000313" key="4">
    <source>
        <dbReference type="EMBL" id="BDU00293.1"/>
    </source>
</evidence>
<feature type="domain" description="Glycosyltransferase subfamily 4-like N-terminal" evidence="3">
    <location>
        <begin position="25"/>
        <end position="220"/>
    </location>
</feature>
<dbReference type="PANTHER" id="PTHR45947">
    <property type="entry name" value="SULFOQUINOVOSYL TRANSFERASE SQD2"/>
    <property type="match status" value="1"/>
</dbReference>
<dbReference type="SUPFAM" id="SSF53756">
    <property type="entry name" value="UDP-Glycosyltransferase/glycogen phosphorylase"/>
    <property type="match status" value="1"/>
</dbReference>
<sequence>MSAPNGDGRALRIAMFADFHPATLGGIQTSMRAQRTALERLGHHVTVFTIPAPRSMPPDPDIVLLATTAGLTVNGYPVALPTRGNARLVDAVFAERGFDVVHAQTTYGAGVIGLRAARRHGLPVVQSMHSRDDSFIERNAPFPYLAALTTRVLHGAFVGLREAMPRLPESRTARHAWRPLVAQAQAADEVVVPTRHFARRLAAHGVDRPIHVVSNGVDDDLVRALPEHSRGGDRELRVLWCGRFSAEKRPLDAVEAVHRAAGCTLDIYGAGALEARLRAAVDRLGLRERVRLHGEVSQVECLAAMRSHDVLLFPSAGCDTQGMVLLEAVATGIPVLHCDPDVTETVPEGGEWRARDSSTGALAEALRVLTEQPDRLDAMREVLARHAGRTLQSRFTERLVAVYTEAITAASSGRLP</sequence>
<evidence type="ECO:0000256" key="1">
    <source>
        <dbReference type="ARBA" id="ARBA00022676"/>
    </source>
</evidence>
<accession>A0ABN6U570</accession>
<evidence type="ECO:0000313" key="5">
    <source>
        <dbReference type="Proteomes" id="UP001317870"/>
    </source>
</evidence>
<dbReference type="Pfam" id="PF13439">
    <property type="entry name" value="Glyco_transf_4"/>
    <property type="match status" value="1"/>
</dbReference>
<dbReference type="GO" id="GO:0016740">
    <property type="term" value="F:transferase activity"/>
    <property type="evidence" value="ECO:0007669"/>
    <property type="project" value="UniProtKB-KW"/>
</dbReference>
<evidence type="ECO:0000256" key="2">
    <source>
        <dbReference type="ARBA" id="ARBA00022679"/>
    </source>
</evidence>
<dbReference type="Proteomes" id="UP001317870">
    <property type="component" value="Chromosome"/>
</dbReference>
<dbReference type="Gene3D" id="3.40.50.2000">
    <property type="entry name" value="Glycogen Phosphorylase B"/>
    <property type="match status" value="2"/>
</dbReference>
<dbReference type="Pfam" id="PF13692">
    <property type="entry name" value="Glyco_trans_1_4"/>
    <property type="match status" value="1"/>
</dbReference>
<gene>
    <name evidence="4" type="ORF">IFM12276_33210</name>
</gene>
<dbReference type="EMBL" id="AP026978">
    <property type="protein sequence ID" value="BDU00293.1"/>
    <property type="molecule type" value="Genomic_DNA"/>
</dbReference>
<protein>
    <submittedName>
        <fullName evidence="4">Hypothetical glycosyl transferase</fullName>
    </submittedName>
</protein>
<organism evidence="4 5">
    <name type="scientific">Nocardia sputorum</name>
    <dbReference type="NCBI Taxonomy" id="2984338"/>
    <lineage>
        <taxon>Bacteria</taxon>
        <taxon>Bacillati</taxon>
        <taxon>Actinomycetota</taxon>
        <taxon>Actinomycetes</taxon>
        <taxon>Mycobacteriales</taxon>
        <taxon>Nocardiaceae</taxon>
        <taxon>Nocardia</taxon>
    </lineage>
</organism>